<keyword evidence="4 7" id="KW-0812">Transmembrane</keyword>
<keyword evidence="7" id="KW-0653">Protein transport</keyword>
<evidence type="ECO:0000256" key="3">
    <source>
        <dbReference type="ARBA" id="ARBA00022475"/>
    </source>
</evidence>
<dbReference type="InterPro" id="IPR003400">
    <property type="entry name" value="ExbD"/>
</dbReference>
<accession>A0ABY6DB35</accession>
<dbReference type="EMBL" id="CP106738">
    <property type="protein sequence ID" value="UXX82383.1"/>
    <property type="molecule type" value="Genomic_DNA"/>
</dbReference>
<dbReference type="PANTHER" id="PTHR30558">
    <property type="entry name" value="EXBD MEMBRANE COMPONENT OF PMF-DRIVEN MACROMOLECULE IMPORT SYSTEM"/>
    <property type="match status" value="1"/>
</dbReference>
<evidence type="ECO:0000313" key="9">
    <source>
        <dbReference type="Proteomes" id="UP001064087"/>
    </source>
</evidence>
<keyword evidence="6" id="KW-0472">Membrane</keyword>
<name>A0ABY6DB35_9RHOB</name>
<gene>
    <name evidence="8" type="ORF">N7U68_14940</name>
</gene>
<evidence type="ECO:0000256" key="4">
    <source>
        <dbReference type="ARBA" id="ARBA00022692"/>
    </source>
</evidence>
<dbReference type="PANTHER" id="PTHR30558:SF3">
    <property type="entry name" value="BIOPOLYMER TRANSPORT PROTEIN EXBD-RELATED"/>
    <property type="match status" value="1"/>
</dbReference>
<comment type="similarity">
    <text evidence="2 7">Belongs to the ExbD/TolR family.</text>
</comment>
<evidence type="ECO:0000256" key="7">
    <source>
        <dbReference type="RuleBase" id="RU003879"/>
    </source>
</evidence>
<dbReference type="Pfam" id="PF02472">
    <property type="entry name" value="ExbD"/>
    <property type="match status" value="1"/>
</dbReference>
<dbReference type="RefSeq" id="WP_263047329.1">
    <property type="nucleotide sequence ID" value="NZ_CP106738.1"/>
</dbReference>
<proteinExistence type="inferred from homology"/>
<evidence type="ECO:0000313" key="8">
    <source>
        <dbReference type="EMBL" id="UXX82383.1"/>
    </source>
</evidence>
<keyword evidence="9" id="KW-1185">Reference proteome</keyword>
<organism evidence="8 9">
    <name type="scientific">Roseovarius pelagicus</name>
    <dbReference type="NCBI Taxonomy" id="2980108"/>
    <lineage>
        <taxon>Bacteria</taxon>
        <taxon>Pseudomonadati</taxon>
        <taxon>Pseudomonadota</taxon>
        <taxon>Alphaproteobacteria</taxon>
        <taxon>Rhodobacterales</taxon>
        <taxon>Roseobacteraceae</taxon>
        <taxon>Roseovarius</taxon>
    </lineage>
</organism>
<keyword evidence="3" id="KW-1003">Cell membrane</keyword>
<keyword evidence="7" id="KW-0813">Transport</keyword>
<protein>
    <submittedName>
        <fullName evidence="8">Biopolymer transporter ExbD</fullName>
    </submittedName>
</protein>
<keyword evidence="5" id="KW-1133">Transmembrane helix</keyword>
<evidence type="ECO:0000256" key="5">
    <source>
        <dbReference type="ARBA" id="ARBA00022989"/>
    </source>
</evidence>
<evidence type="ECO:0000256" key="2">
    <source>
        <dbReference type="ARBA" id="ARBA00005811"/>
    </source>
</evidence>
<comment type="subcellular location">
    <subcellularLocation>
        <location evidence="1">Cell membrane</location>
        <topology evidence="1">Single-pass membrane protein</topology>
    </subcellularLocation>
    <subcellularLocation>
        <location evidence="7">Cell membrane</location>
        <topology evidence="7">Single-pass type II membrane protein</topology>
    </subcellularLocation>
</comment>
<evidence type="ECO:0000256" key="1">
    <source>
        <dbReference type="ARBA" id="ARBA00004162"/>
    </source>
</evidence>
<evidence type="ECO:0000256" key="6">
    <source>
        <dbReference type="ARBA" id="ARBA00023136"/>
    </source>
</evidence>
<sequence>MLRRRKERRKLSMTSLIDVIFLLLLFFMLSSTFSKFAELELSAASGGAVITSQTKPLFLQLGPNAIRLNGTDTVLDRLTDLLRDMPESNTPRPLLIALQGDVTSQRLTDLLVVLRGVPRVVPTVLGSQ</sequence>
<reference evidence="8" key="1">
    <citation type="submission" date="2022-10" db="EMBL/GenBank/DDBJ databases">
        <title>Roseovarius pelagicus sp. nov., isolated from Arctic seawater.</title>
        <authorList>
            <person name="Hong Y.W."/>
            <person name="Hwang C.Y."/>
        </authorList>
    </citation>
    <scope>NUCLEOTIDE SEQUENCE</scope>
    <source>
        <strain evidence="8">HL-MP18</strain>
    </source>
</reference>
<dbReference type="Proteomes" id="UP001064087">
    <property type="component" value="Chromosome"/>
</dbReference>